<feature type="compositionally biased region" description="Polar residues" evidence="2">
    <location>
        <begin position="643"/>
        <end position="657"/>
    </location>
</feature>
<dbReference type="InterPro" id="IPR014756">
    <property type="entry name" value="Ig_E-set"/>
</dbReference>
<feature type="region of interest" description="Disordered" evidence="2">
    <location>
        <begin position="593"/>
        <end position="857"/>
    </location>
</feature>
<feature type="domain" description="Arrestin C-terminal-like" evidence="3">
    <location>
        <begin position="307"/>
        <end position="477"/>
    </location>
</feature>
<feature type="compositionally biased region" description="Low complexity" evidence="2">
    <location>
        <begin position="674"/>
        <end position="685"/>
    </location>
</feature>
<dbReference type="InterPro" id="IPR011021">
    <property type="entry name" value="Arrestin-like_N"/>
</dbReference>
<reference evidence="4" key="1">
    <citation type="journal article" date="2020" name="Stud. Mycol.">
        <title>101 Dothideomycetes genomes: a test case for predicting lifestyles and emergence of pathogens.</title>
        <authorList>
            <person name="Haridas S."/>
            <person name="Albert R."/>
            <person name="Binder M."/>
            <person name="Bloem J."/>
            <person name="Labutti K."/>
            <person name="Salamov A."/>
            <person name="Andreopoulos B."/>
            <person name="Baker S."/>
            <person name="Barry K."/>
            <person name="Bills G."/>
            <person name="Bluhm B."/>
            <person name="Cannon C."/>
            <person name="Castanera R."/>
            <person name="Culley D."/>
            <person name="Daum C."/>
            <person name="Ezra D."/>
            <person name="Gonzalez J."/>
            <person name="Henrissat B."/>
            <person name="Kuo A."/>
            <person name="Liang C."/>
            <person name="Lipzen A."/>
            <person name="Lutzoni F."/>
            <person name="Magnuson J."/>
            <person name="Mondo S."/>
            <person name="Nolan M."/>
            <person name="Ohm R."/>
            <person name="Pangilinan J."/>
            <person name="Park H.-J."/>
            <person name="Ramirez L."/>
            <person name="Alfaro M."/>
            <person name="Sun H."/>
            <person name="Tritt A."/>
            <person name="Yoshinaga Y."/>
            <person name="Zwiers L.-H."/>
            <person name="Turgeon B."/>
            <person name="Goodwin S."/>
            <person name="Spatafora J."/>
            <person name="Crous P."/>
            <person name="Grigoriev I."/>
        </authorList>
    </citation>
    <scope>NUCLEOTIDE SEQUENCE</scope>
    <source>
        <strain evidence="4">CBS 119925</strain>
    </source>
</reference>
<feature type="region of interest" description="Disordered" evidence="2">
    <location>
        <begin position="216"/>
        <end position="282"/>
    </location>
</feature>
<dbReference type="Pfam" id="PF02752">
    <property type="entry name" value="Arrestin_C"/>
    <property type="match status" value="1"/>
</dbReference>
<dbReference type="PANTHER" id="PTHR11188:SF161">
    <property type="entry name" value="PH-RESPONSE REGULATOR PROTEIN PALF_RIM8"/>
    <property type="match status" value="1"/>
</dbReference>
<dbReference type="Pfam" id="PF00339">
    <property type="entry name" value="Arrestin_N"/>
    <property type="match status" value="1"/>
</dbReference>
<proteinExistence type="inferred from homology"/>
<evidence type="ECO:0000256" key="1">
    <source>
        <dbReference type="ARBA" id="ARBA00037950"/>
    </source>
</evidence>
<dbReference type="EMBL" id="MU006592">
    <property type="protein sequence ID" value="KAF2743970.1"/>
    <property type="molecule type" value="Genomic_DNA"/>
</dbReference>
<feature type="compositionally biased region" description="Pro residues" evidence="2">
    <location>
        <begin position="686"/>
        <end position="698"/>
    </location>
</feature>
<dbReference type="SUPFAM" id="SSF81296">
    <property type="entry name" value="E set domains"/>
    <property type="match status" value="1"/>
</dbReference>
<evidence type="ECO:0000256" key="2">
    <source>
        <dbReference type="SAM" id="MobiDB-lite"/>
    </source>
</evidence>
<dbReference type="GO" id="GO:0005886">
    <property type="term" value="C:plasma membrane"/>
    <property type="evidence" value="ECO:0007669"/>
    <property type="project" value="TreeGrafter"/>
</dbReference>
<dbReference type="GO" id="GO:0031625">
    <property type="term" value="F:ubiquitin protein ligase binding"/>
    <property type="evidence" value="ECO:0007669"/>
    <property type="project" value="TreeGrafter"/>
</dbReference>
<name>A0A6A6V2Z8_9PLEO</name>
<dbReference type="GO" id="GO:0070086">
    <property type="term" value="P:ubiquitin-dependent endocytosis"/>
    <property type="evidence" value="ECO:0007669"/>
    <property type="project" value="TreeGrafter"/>
</dbReference>
<dbReference type="PANTHER" id="PTHR11188">
    <property type="entry name" value="ARRESTIN DOMAIN CONTAINING PROTEIN"/>
    <property type="match status" value="1"/>
</dbReference>
<dbReference type="InterPro" id="IPR011022">
    <property type="entry name" value="Arrestin_C-like"/>
</dbReference>
<dbReference type="SMART" id="SM01017">
    <property type="entry name" value="Arrestin_C"/>
    <property type="match status" value="1"/>
</dbReference>
<dbReference type="OrthoDB" id="7785529at2759"/>
<accession>A0A6A6V2Z8</accession>
<dbReference type="Proteomes" id="UP000799440">
    <property type="component" value="Unassembled WGS sequence"/>
</dbReference>
<dbReference type="GO" id="GO:0030674">
    <property type="term" value="F:protein-macromolecule adaptor activity"/>
    <property type="evidence" value="ECO:0007669"/>
    <property type="project" value="TreeGrafter"/>
</dbReference>
<dbReference type="AlphaFoldDB" id="A0A6A6V2Z8"/>
<evidence type="ECO:0000259" key="3">
    <source>
        <dbReference type="SMART" id="SM01017"/>
    </source>
</evidence>
<dbReference type="InterPro" id="IPR050357">
    <property type="entry name" value="Arrestin_domain-protein"/>
</dbReference>
<feature type="compositionally biased region" description="Pro residues" evidence="2">
    <location>
        <begin position="747"/>
        <end position="757"/>
    </location>
</feature>
<protein>
    <recommendedName>
        <fullName evidence="3">Arrestin C-terminal-like domain-containing protein</fullName>
    </recommendedName>
</protein>
<gene>
    <name evidence="4" type="ORF">M011DRAFT_470873</name>
</gene>
<feature type="compositionally biased region" description="Basic and acidic residues" evidence="2">
    <location>
        <begin position="624"/>
        <end position="634"/>
    </location>
</feature>
<dbReference type="InterPro" id="IPR014752">
    <property type="entry name" value="Arrestin-like_C"/>
</dbReference>
<keyword evidence="5" id="KW-1185">Reference proteome</keyword>
<organism evidence="4 5">
    <name type="scientific">Sporormia fimetaria CBS 119925</name>
    <dbReference type="NCBI Taxonomy" id="1340428"/>
    <lineage>
        <taxon>Eukaryota</taxon>
        <taxon>Fungi</taxon>
        <taxon>Dikarya</taxon>
        <taxon>Ascomycota</taxon>
        <taxon>Pezizomycotina</taxon>
        <taxon>Dothideomycetes</taxon>
        <taxon>Pleosporomycetidae</taxon>
        <taxon>Pleosporales</taxon>
        <taxon>Sporormiaceae</taxon>
        <taxon>Sporormia</taxon>
    </lineage>
</organism>
<evidence type="ECO:0000313" key="4">
    <source>
        <dbReference type="EMBL" id="KAF2743970.1"/>
    </source>
</evidence>
<dbReference type="Gene3D" id="2.60.40.640">
    <property type="match status" value="2"/>
</dbReference>
<evidence type="ECO:0000313" key="5">
    <source>
        <dbReference type="Proteomes" id="UP000799440"/>
    </source>
</evidence>
<feature type="compositionally biased region" description="Basic and acidic residues" evidence="2">
    <location>
        <begin position="770"/>
        <end position="796"/>
    </location>
</feature>
<comment type="similarity">
    <text evidence="1">Belongs to the arrestin family. PalF/RIM8 subfamily.</text>
</comment>
<feature type="region of interest" description="Disordered" evidence="2">
    <location>
        <begin position="534"/>
        <end position="553"/>
    </location>
</feature>
<sequence length="857" mass="92659">MTSSSTRGTVTSSTSLSSRSLLSRLTSPLQSKTRHFADFYILPDDPHRQYAPGDIISGSVILKVLKPLRITHLVISLHGYAQVYRNPNSPGDGYRNYSTTIGSGKGKKAGSYFGNGFVSLFEDEAVLCGEGRLAEGMYHFNFELEFPSTGLPSSIDFERGTISYMLTATLTRPTTISPITSCETKVGFQESIDVASIADPKPRMITLEPIVQKTRVKSSVRKHPLTRSKSASLRPERTGSESSHTLKVSETRSTVEDGEAPRSPAPSDVSFESQFSSGNASGTEYGIRSIKTAIGDAMSSSVKLAAKDKIITASIEVLKGGFLRGDQIPIKVSVQHTKHVSSLRGIIITLYRQARVDMHPALPVLPNSKGDKTKSEDYYPKSKTGLGGLSLSSAGSSHLFRKDLSQSFAPLYVDPRSLTTEVKSTVRVPDDAFPTISSVPGAMISFKYFVEVIVDIQGRLTRLDRVLPRSGLVDIPSGGGVGSTLGTSVDSGSSMFSTWGGNFVDTDALRREKGVIACVFEVVVGTKDTQRGAKARQQAKEVQADTPTQDAAVDVQPNDLLDGQSYDPNGDQYGYFQNTPFYDPYTYQDPYYGAYDTPAYQEPMQGHHSQVPDIPQYPETDESLTEKERLRRAEAGLLPSQPPGSESSGASQPSTLHPLTPSAPLIPEDDDLHFPYAPQSSSSSQRPPPFRPSAPSLPPVVTSFAQNTSHETSLTPTAASPAVTVTPHLLHAPHRSPGPTADHAPTIPSPSIVPPNYSPRAAVTSQSSPTDDKQELQRRRLEMERSAPPAGDHDDGAVAGPSEPPVASRVSLERSSSPVLEDHEERLVGAIAQNRETDPVRSHRAKMPSEDLPVYER</sequence>
<feature type="compositionally biased region" description="Basic residues" evidence="2">
    <location>
        <begin position="216"/>
        <end position="226"/>
    </location>
</feature>
<feature type="compositionally biased region" description="Polar residues" evidence="2">
    <location>
        <begin position="270"/>
        <end position="282"/>
    </location>
</feature>
<dbReference type="GO" id="GO:0005829">
    <property type="term" value="C:cytosol"/>
    <property type="evidence" value="ECO:0007669"/>
    <property type="project" value="TreeGrafter"/>
</dbReference>
<feature type="compositionally biased region" description="Low complexity" evidence="2">
    <location>
        <begin position="712"/>
        <end position="727"/>
    </location>
</feature>